<name>A0A4U3M8M6_9ACTN</name>
<proteinExistence type="predicted"/>
<evidence type="ECO:0000313" key="1">
    <source>
        <dbReference type="EMBL" id="TKK84599.1"/>
    </source>
</evidence>
<organism evidence="1 2">
    <name type="scientific">Herbidospora galbida</name>
    <dbReference type="NCBI Taxonomy" id="2575442"/>
    <lineage>
        <taxon>Bacteria</taxon>
        <taxon>Bacillati</taxon>
        <taxon>Actinomycetota</taxon>
        <taxon>Actinomycetes</taxon>
        <taxon>Streptosporangiales</taxon>
        <taxon>Streptosporangiaceae</taxon>
        <taxon>Herbidospora</taxon>
    </lineage>
</organism>
<reference evidence="1 2" key="1">
    <citation type="submission" date="2019-04" db="EMBL/GenBank/DDBJ databases">
        <title>Herbidospora sp. NEAU-GS14.nov., a novel actinomycete isolated from soil.</title>
        <authorList>
            <person name="Han L."/>
        </authorList>
    </citation>
    <scope>NUCLEOTIDE SEQUENCE [LARGE SCALE GENOMIC DNA]</scope>
    <source>
        <strain evidence="1 2">NEAU-GS14</strain>
    </source>
</reference>
<dbReference type="AlphaFoldDB" id="A0A4U3M8M6"/>
<sequence length="232" mass="26626">MTEYTSQSSANHAAFTALINEYLPEYRALYQKYRAAGHSYSLASWKARSALRDKYPNDFQRELDKRWVTRAKRPYAKKPDPVLVTVYEIIESGRPLPEHLLPKTAERAKNLALRVLAYALPEDYKVFYGEQLDEYVSKRPDRTRQQLSANARAKALTLLRASNLALYRKYYEAVAQKIPPALQFYDEHVEIMADDVNSGMSQAEAAERWGIHPSDVSKFLRNGSAAKRYLAS</sequence>
<dbReference type="RefSeq" id="WP_137250183.1">
    <property type="nucleotide sequence ID" value="NZ_SZQA01000033.1"/>
</dbReference>
<protein>
    <submittedName>
        <fullName evidence="1">Uncharacterized protein</fullName>
    </submittedName>
</protein>
<gene>
    <name evidence="1" type="ORF">FDA94_28635</name>
</gene>
<evidence type="ECO:0000313" key="2">
    <source>
        <dbReference type="Proteomes" id="UP000308705"/>
    </source>
</evidence>
<accession>A0A4U3M8M6</accession>
<comment type="caution">
    <text evidence="1">The sequence shown here is derived from an EMBL/GenBank/DDBJ whole genome shotgun (WGS) entry which is preliminary data.</text>
</comment>
<dbReference type="Proteomes" id="UP000308705">
    <property type="component" value="Unassembled WGS sequence"/>
</dbReference>
<dbReference type="EMBL" id="SZQA01000033">
    <property type="protein sequence ID" value="TKK84599.1"/>
    <property type="molecule type" value="Genomic_DNA"/>
</dbReference>
<keyword evidence="2" id="KW-1185">Reference proteome</keyword>